<organism evidence="2">
    <name type="scientific">Anisakis simplex</name>
    <name type="common">Herring worm</name>
    <dbReference type="NCBI Taxonomy" id="6269"/>
    <lineage>
        <taxon>Eukaryota</taxon>
        <taxon>Metazoa</taxon>
        <taxon>Ecdysozoa</taxon>
        <taxon>Nematoda</taxon>
        <taxon>Chromadorea</taxon>
        <taxon>Rhabditida</taxon>
        <taxon>Spirurina</taxon>
        <taxon>Ascaridomorpha</taxon>
        <taxon>Ascaridoidea</taxon>
        <taxon>Anisakidae</taxon>
        <taxon>Anisakis</taxon>
        <taxon>Anisakis simplex complex</taxon>
    </lineage>
</organism>
<proteinExistence type="predicted"/>
<accession>A0A0M3JQ57</accession>
<feature type="coiled-coil region" evidence="1">
    <location>
        <begin position="1"/>
        <end position="35"/>
    </location>
</feature>
<evidence type="ECO:0000256" key="1">
    <source>
        <dbReference type="SAM" id="Coils"/>
    </source>
</evidence>
<protein>
    <submittedName>
        <fullName evidence="2">Transposase</fullName>
    </submittedName>
</protein>
<dbReference type="WBParaSite" id="ASIM_0000980801-mRNA-1">
    <property type="protein sequence ID" value="ASIM_0000980801-mRNA-1"/>
    <property type="gene ID" value="ASIM_0000980801"/>
</dbReference>
<name>A0A0M3JQ57_ANISI</name>
<dbReference type="AlphaFoldDB" id="A0A0M3JQ57"/>
<dbReference type="Gene3D" id="1.20.5.170">
    <property type="match status" value="1"/>
</dbReference>
<sequence length="40" mass="4634">LEKCKMNIKENKERIQQLSEENESLRKQIEGGVDEVCSVV</sequence>
<evidence type="ECO:0000313" key="2">
    <source>
        <dbReference type="WBParaSite" id="ASIM_0000980801-mRNA-1"/>
    </source>
</evidence>
<reference evidence="2" key="1">
    <citation type="submission" date="2017-02" db="UniProtKB">
        <authorList>
            <consortium name="WormBaseParasite"/>
        </authorList>
    </citation>
    <scope>IDENTIFICATION</scope>
</reference>
<keyword evidence="1" id="KW-0175">Coiled coil</keyword>